<feature type="repeat" description="PPR" evidence="2">
    <location>
        <begin position="408"/>
        <end position="443"/>
    </location>
</feature>
<dbReference type="Proteomes" id="UP000636800">
    <property type="component" value="Chromosome 11"/>
</dbReference>
<dbReference type="EMBL" id="JADCNM010000011">
    <property type="protein sequence ID" value="KAG0462639.1"/>
    <property type="molecule type" value="Genomic_DNA"/>
</dbReference>
<reference evidence="5 6" key="1">
    <citation type="journal article" date="2020" name="Nat. Food">
        <title>A phased Vanilla planifolia genome enables genetic improvement of flavour and production.</title>
        <authorList>
            <person name="Hasing T."/>
            <person name="Tang H."/>
            <person name="Brym M."/>
            <person name="Khazi F."/>
            <person name="Huang T."/>
            <person name="Chambers A.H."/>
        </authorList>
    </citation>
    <scope>NUCLEOTIDE SEQUENCE [LARGE SCALE GENOMIC DNA]</scope>
    <source>
        <tissue evidence="4">Leaf</tissue>
    </source>
</reference>
<dbReference type="FunFam" id="1.25.40.10:FF:000090">
    <property type="entry name" value="Pentatricopeptide repeat-containing protein, chloroplastic"/>
    <property type="match status" value="1"/>
</dbReference>
<dbReference type="InterPro" id="IPR046960">
    <property type="entry name" value="PPR_At4g14850-like_plant"/>
</dbReference>
<evidence type="ECO:0000313" key="5">
    <source>
        <dbReference type="Proteomes" id="UP000636800"/>
    </source>
</evidence>
<dbReference type="GO" id="GO:0003723">
    <property type="term" value="F:RNA binding"/>
    <property type="evidence" value="ECO:0007669"/>
    <property type="project" value="InterPro"/>
</dbReference>
<feature type="repeat" description="PPR" evidence="2">
    <location>
        <begin position="373"/>
        <end position="407"/>
    </location>
</feature>
<proteinExistence type="predicted"/>
<dbReference type="GO" id="GO:0009451">
    <property type="term" value="P:RNA modification"/>
    <property type="evidence" value="ECO:0007669"/>
    <property type="project" value="InterPro"/>
</dbReference>
<dbReference type="Pfam" id="PF01535">
    <property type="entry name" value="PPR"/>
    <property type="match status" value="8"/>
</dbReference>
<dbReference type="AlphaFoldDB" id="A0A835UGW0"/>
<dbReference type="PROSITE" id="PS51375">
    <property type="entry name" value="PPR"/>
    <property type="match status" value="4"/>
</dbReference>
<feature type="repeat" description="PPR" evidence="2">
    <location>
        <begin position="272"/>
        <end position="306"/>
    </location>
</feature>
<name>A0A835UGW0_VANPL</name>
<dbReference type="NCBIfam" id="TIGR00756">
    <property type="entry name" value="PPR"/>
    <property type="match status" value="6"/>
</dbReference>
<evidence type="ECO:0000313" key="6">
    <source>
        <dbReference type="Proteomes" id="UP000639772"/>
    </source>
</evidence>
<keyword evidence="1" id="KW-0677">Repeat</keyword>
<protein>
    <recommendedName>
        <fullName evidence="7">Pentatricopeptide repeat-containing protein</fullName>
    </recommendedName>
</protein>
<dbReference type="Pfam" id="PF20431">
    <property type="entry name" value="E_motif"/>
    <property type="match status" value="1"/>
</dbReference>
<dbReference type="PANTHER" id="PTHR24015">
    <property type="entry name" value="OS07G0578800 PROTEIN-RELATED"/>
    <property type="match status" value="1"/>
</dbReference>
<comment type="caution">
    <text evidence="4">The sequence shown here is derived from an EMBL/GenBank/DDBJ whole genome shotgun (WGS) entry which is preliminary data.</text>
</comment>
<dbReference type="InterPro" id="IPR011990">
    <property type="entry name" value="TPR-like_helical_dom_sf"/>
</dbReference>
<dbReference type="FunFam" id="1.25.40.10:FF:000144">
    <property type="entry name" value="Pentatricopeptide repeat-containing protein, mitochondrial"/>
    <property type="match status" value="1"/>
</dbReference>
<organism evidence="4 6">
    <name type="scientific">Vanilla planifolia</name>
    <name type="common">Vanilla</name>
    <dbReference type="NCBI Taxonomy" id="51239"/>
    <lineage>
        <taxon>Eukaryota</taxon>
        <taxon>Viridiplantae</taxon>
        <taxon>Streptophyta</taxon>
        <taxon>Embryophyta</taxon>
        <taxon>Tracheophyta</taxon>
        <taxon>Spermatophyta</taxon>
        <taxon>Magnoliopsida</taxon>
        <taxon>Liliopsida</taxon>
        <taxon>Asparagales</taxon>
        <taxon>Orchidaceae</taxon>
        <taxon>Vanilloideae</taxon>
        <taxon>Vanilleae</taxon>
        <taxon>Vanilla</taxon>
    </lineage>
</organism>
<dbReference type="EMBL" id="JADCNL010000011">
    <property type="protein sequence ID" value="KAG0461125.1"/>
    <property type="molecule type" value="Genomic_DNA"/>
</dbReference>
<gene>
    <name evidence="4" type="ORF">HPP92_021115</name>
    <name evidence="3" type="ORF">HPP92_021422</name>
</gene>
<accession>A0A835UGW0</accession>
<evidence type="ECO:0008006" key="7">
    <source>
        <dbReference type="Google" id="ProtNLM"/>
    </source>
</evidence>
<feature type="repeat" description="PPR" evidence="2">
    <location>
        <begin position="140"/>
        <end position="174"/>
    </location>
</feature>
<sequence length="589" mass="64989">MLSVVCKQPWPRLLLAVKDSRTLAQAHALIILTGLLVQPKFAARLIAAYGRSGNLSAARVVFDEIPQPTISDWNALIVAHSKNDLSDEVLLLYRRMVSNGRVRPDSSSFTVALKACAKIPDVEAAEEIRSHAFSLGYGADVFVSSSLVNLYAKCGKMDAAMKVFERMPKRDLVLWTTMITGLACAGMPLKAICLYGHMRSEGVEGDEITMVGLLQACAGMGNLRLGRSVHGYMIRLGMKMGVVVETSLVGMYAKSGCLSLASIIFERMQYKNVISWSTLISDYAQHGHSSEALVMMTKMQDCGLEPDSVALVSALLACSHFGYLKLGKSAHGFMVRKNFQFGRILGTALVDMYSKCGSLSSARACFDMLCSRDLISWNVIIACYGIHGNGKGALSLFLEMKETELRPDDATFVSLLTAFGHSGLVEEGRWWFNSMMNDFGIEPMEKHYACLIDLLARAGHIEEALNLIKSMPIEPGIEIWVSLLSGCYNHKKLDLGEFAAEKVLKLNPVDLGVYALASNMYALARNWDKVQELRVLMKTMGKKKTPGCSFVEVNGELHTFLADDERHTEYVKVMAMLERLECEMTESCI</sequence>
<dbReference type="FunFam" id="1.25.40.10:FF:000344">
    <property type="entry name" value="Pentatricopeptide repeat-containing protein"/>
    <property type="match status" value="1"/>
</dbReference>
<keyword evidence="5" id="KW-1185">Reference proteome</keyword>
<evidence type="ECO:0000256" key="1">
    <source>
        <dbReference type="ARBA" id="ARBA00022737"/>
    </source>
</evidence>
<dbReference type="PANTHER" id="PTHR24015:SF908">
    <property type="entry name" value="OS10G0540100 PROTEIN"/>
    <property type="match status" value="1"/>
</dbReference>
<dbReference type="Pfam" id="PF13041">
    <property type="entry name" value="PPR_2"/>
    <property type="match status" value="1"/>
</dbReference>
<dbReference type="Gene3D" id="1.25.40.10">
    <property type="entry name" value="Tetratricopeptide repeat domain"/>
    <property type="match status" value="4"/>
</dbReference>
<dbReference type="OrthoDB" id="185373at2759"/>
<dbReference type="Proteomes" id="UP000639772">
    <property type="component" value="Chromosome 11"/>
</dbReference>
<evidence type="ECO:0000313" key="3">
    <source>
        <dbReference type="EMBL" id="KAG0461125.1"/>
    </source>
</evidence>
<evidence type="ECO:0000313" key="4">
    <source>
        <dbReference type="EMBL" id="KAG0462639.1"/>
    </source>
</evidence>
<dbReference type="InterPro" id="IPR046848">
    <property type="entry name" value="E_motif"/>
</dbReference>
<dbReference type="InterPro" id="IPR002885">
    <property type="entry name" value="PPR_rpt"/>
</dbReference>
<evidence type="ECO:0000256" key="2">
    <source>
        <dbReference type="PROSITE-ProRule" id="PRU00708"/>
    </source>
</evidence>